<gene>
    <name evidence="2" type="ORF">I8J34_15085</name>
</gene>
<evidence type="ECO:0000313" key="2">
    <source>
        <dbReference type="EMBL" id="MBT0962503.1"/>
    </source>
</evidence>
<evidence type="ECO:0008006" key="4">
    <source>
        <dbReference type="Google" id="ProtNLM"/>
    </source>
</evidence>
<reference evidence="3" key="1">
    <citation type="journal article" date="2022" name="ISME J.">
        <title>Genetic and phylogenetic analysis of dissimilatory iodate-reducing bacteria identifies potential niches across the world's oceans.</title>
        <authorList>
            <person name="Reyes-Umana V."/>
            <person name="Henning Z."/>
            <person name="Lee K."/>
            <person name="Barnum T.P."/>
            <person name="Coates J.D."/>
        </authorList>
    </citation>
    <scope>NUCLEOTIDE SEQUENCE [LARGE SCALE GENOMIC DNA]</scope>
    <source>
        <strain evidence="3">IR12</strain>
    </source>
</reference>
<comment type="caution">
    <text evidence="2">The sequence shown here is derived from an EMBL/GenBank/DDBJ whole genome shotgun (WGS) entry which is preliminary data.</text>
</comment>
<feature type="signal peptide" evidence="1">
    <location>
        <begin position="1"/>
        <end position="26"/>
    </location>
</feature>
<dbReference type="PROSITE" id="PS51257">
    <property type="entry name" value="PROKAR_LIPOPROTEIN"/>
    <property type="match status" value="1"/>
</dbReference>
<dbReference type="EMBL" id="JAEKFT010000017">
    <property type="protein sequence ID" value="MBT0962503.1"/>
    <property type="molecule type" value="Genomic_DNA"/>
</dbReference>
<dbReference type="RefSeq" id="WP_214362454.1">
    <property type="nucleotide sequence ID" value="NZ_JAEKFT010000017.1"/>
</dbReference>
<evidence type="ECO:0000256" key="1">
    <source>
        <dbReference type="SAM" id="SignalP"/>
    </source>
</evidence>
<keyword evidence="1" id="KW-0732">Signal</keyword>
<accession>A0A944DDJ2</accession>
<name>A0A944DDJ2_DENI1</name>
<dbReference type="AlphaFoldDB" id="A0A944DDJ2"/>
<feature type="chain" id="PRO_5036956509" description="Lipoprotein" evidence="1">
    <location>
        <begin position="27"/>
        <end position="140"/>
    </location>
</feature>
<sequence>MKPDRRLLLLPLLLLGLAGCENSATAYMIDGSNHALMLVREQRYFWSDEIEQAVVVSRLPDCQRRVAIWPGNAEGPAMEVFEAGYLLWALHQGRRWYLASTDKCLVQDWPDAPATPPGPQVGTFVMRDGTAVFEPAAAPQ</sequence>
<dbReference type="Proteomes" id="UP000694660">
    <property type="component" value="Unassembled WGS sequence"/>
</dbReference>
<evidence type="ECO:0000313" key="3">
    <source>
        <dbReference type="Proteomes" id="UP000694660"/>
    </source>
</evidence>
<keyword evidence="3" id="KW-1185">Reference proteome</keyword>
<organism evidence="2 3">
    <name type="scientific">Denitromonas iodatirespirans</name>
    <dbReference type="NCBI Taxonomy" id="2795389"/>
    <lineage>
        <taxon>Bacteria</taxon>
        <taxon>Pseudomonadati</taxon>
        <taxon>Pseudomonadota</taxon>
        <taxon>Betaproteobacteria</taxon>
        <taxon>Rhodocyclales</taxon>
        <taxon>Zoogloeaceae</taxon>
        <taxon>Denitromonas</taxon>
    </lineage>
</organism>
<protein>
    <recommendedName>
        <fullName evidence="4">Lipoprotein</fullName>
    </recommendedName>
</protein>
<proteinExistence type="predicted"/>